<gene>
    <name evidence="1" type="ORF">CBER1_11624</name>
</gene>
<evidence type="ECO:0000313" key="2">
    <source>
        <dbReference type="Proteomes" id="UP000237631"/>
    </source>
</evidence>
<dbReference type="EMBL" id="PNEN01001614">
    <property type="protein sequence ID" value="PPJ53066.1"/>
    <property type="molecule type" value="Genomic_DNA"/>
</dbReference>
<organism evidence="1 2">
    <name type="scientific">Cercospora berteroae</name>
    <dbReference type="NCBI Taxonomy" id="357750"/>
    <lineage>
        <taxon>Eukaryota</taxon>
        <taxon>Fungi</taxon>
        <taxon>Dikarya</taxon>
        <taxon>Ascomycota</taxon>
        <taxon>Pezizomycotina</taxon>
        <taxon>Dothideomycetes</taxon>
        <taxon>Dothideomycetidae</taxon>
        <taxon>Mycosphaerellales</taxon>
        <taxon>Mycosphaerellaceae</taxon>
        <taxon>Cercospora</taxon>
    </lineage>
</organism>
<dbReference type="OrthoDB" id="6357136at2759"/>
<protein>
    <submittedName>
        <fullName evidence="1">Uncharacterized protein</fullName>
    </submittedName>
</protein>
<reference evidence="2" key="1">
    <citation type="journal article" date="2017" name="bioRxiv">
        <title>Conservation of a gene cluster reveals novel cercosporin biosynthetic mechanisms and extends production to the genus Colletotrichum.</title>
        <authorList>
            <person name="de Jonge R."/>
            <person name="Ebert M.K."/>
            <person name="Huitt-Roehl C.R."/>
            <person name="Pal P."/>
            <person name="Suttle J.C."/>
            <person name="Spanner R.E."/>
            <person name="Neubauer J.D."/>
            <person name="Jurick W.M.II."/>
            <person name="Stott K.A."/>
            <person name="Secor G.A."/>
            <person name="Thomma B.P.H.J."/>
            <person name="Van de Peer Y."/>
            <person name="Townsend C.A."/>
            <person name="Bolton M.D."/>
        </authorList>
    </citation>
    <scope>NUCLEOTIDE SEQUENCE [LARGE SCALE GENOMIC DNA]</scope>
    <source>
        <strain evidence="2">CBS538.71</strain>
    </source>
</reference>
<evidence type="ECO:0000313" key="1">
    <source>
        <dbReference type="EMBL" id="PPJ53066.1"/>
    </source>
</evidence>
<accession>A0A2S6C027</accession>
<keyword evidence="2" id="KW-1185">Reference proteome</keyword>
<dbReference type="InterPro" id="IPR032063">
    <property type="entry name" value="MavL-like"/>
</dbReference>
<comment type="caution">
    <text evidence="1">The sequence shown here is derived from an EMBL/GenBank/DDBJ whole genome shotgun (WGS) entry which is preliminary data.</text>
</comment>
<dbReference type="STRING" id="357750.A0A2S6C027"/>
<name>A0A2S6C027_9PEZI</name>
<dbReference type="Pfam" id="PF16062">
    <property type="entry name" value="MavL-like"/>
    <property type="match status" value="2"/>
</dbReference>
<proteinExistence type="predicted"/>
<sequence length="411" mass="46811">MDKFQGFSFLKLDRMKVQPPIAANSVKNFDPKVIQSDAENTSIIVHSTFPDFARRFVTHKIQHGSQIEKAFYRHMTWPALTRRLIEKRPLVFMGASDHTRLRNGRYISGNANLEWDRNGTDEQHLNKVLQIEDYLTYDEIMLGSLIGVSGPSYFINQGGRYNSGKLQQKDTFEERGIVIGLVGPRFERDDRMDSAFMYDPISKPRMHPQLHSIFRDALAQHHNHGLDPKHTVTDYYYLRIFYTASLLFHEASRRAKSDARRRRAHVYVVGLGLGVWAPGDRDVTELYMNAFTMAIRRLQNDHKIATLEFAYISGFQDAGKQKSIQAIGRSVNVDVRFTKRDPAELLKGDDAGKLLVLSYAWDGNSFPGNEYWNGSLSASGDPAAACMSTISQLHNPITNPGLLEKWVQVVE</sequence>
<dbReference type="Proteomes" id="UP000237631">
    <property type="component" value="Unassembled WGS sequence"/>
</dbReference>
<dbReference type="AlphaFoldDB" id="A0A2S6C027"/>